<evidence type="ECO:0000313" key="3">
    <source>
        <dbReference type="EMBL" id="MFD1340803.1"/>
    </source>
</evidence>
<protein>
    <submittedName>
        <fullName evidence="3">Heparinase II/III family protein</fullName>
    </submittedName>
</protein>
<reference evidence="4" key="1">
    <citation type="journal article" date="2019" name="Int. J. Syst. Evol. Microbiol.">
        <title>The Global Catalogue of Microorganisms (GCM) 10K type strain sequencing project: providing services to taxonomists for standard genome sequencing and annotation.</title>
        <authorList>
            <consortium name="The Broad Institute Genomics Platform"/>
            <consortium name="The Broad Institute Genome Sequencing Center for Infectious Disease"/>
            <person name="Wu L."/>
            <person name="Ma J."/>
        </authorList>
    </citation>
    <scope>NUCLEOTIDE SEQUENCE [LARGE SCALE GENOMIC DNA]</scope>
    <source>
        <strain evidence="4">CCUG 62953</strain>
    </source>
</reference>
<dbReference type="Pfam" id="PF07940">
    <property type="entry name" value="Hepar_II_III_C"/>
    <property type="match status" value="1"/>
</dbReference>
<evidence type="ECO:0000313" key="4">
    <source>
        <dbReference type="Proteomes" id="UP001597135"/>
    </source>
</evidence>
<evidence type="ECO:0000256" key="1">
    <source>
        <dbReference type="ARBA" id="ARBA00004196"/>
    </source>
</evidence>
<dbReference type="InterPro" id="IPR012480">
    <property type="entry name" value="Hepar_II_III_C"/>
</dbReference>
<sequence length="589" mass="64115">MSQTDSLRDRMTRLKLRYHARMACRSREASAFVSQPEPRTVGSFARGRQLSAGNVLFAGTLIETRGRALWDLHPPDAAFEEEAQGFVWLDDLAAVGDPRTRRLAQEWTWGWIDRYGRGGGPGWAPELAGRRIIRWTHHALMLLRGQSPEKSRAFHQAMAAQTRFLAKTWTVARPGLARFEALTGLLYAALSLEGMERHVETARRALDRHCASEINKDGGIATRNPEELLEVFALLTWASAALTESDMRPPPELTGALHRIAPTLRALRHADGGLARFHGGGRGVEGRLGEALAEAGVRRRQTEGLAMGFARLSAGRTSIIVDASPPPSGRLSFNAHASTLAFELTSGRRPLIVNCGSGAVFGSEWRRAGRATPSHSALCLDGYSSARLGPPGKLGAAPREELVDLPKNTPAEISAAPDGTGYHGAHDGYVATHGLTHARKLELTFDGRGLAGEDLLAALDDPAKRRFDGRMDRVKLEGIPFQVRFHLHPEVDAEIDLGGAAVSLVLRSGEIWVFRHDSSADLAVEPSVYLEKGRLRPRAAQQIVLSGRAMGYATRVRWSLAKAQDTAIAVRDLAGGELDDLSDTTPEDR</sequence>
<keyword evidence="4" id="KW-1185">Reference proteome</keyword>
<dbReference type="Gene3D" id="2.70.98.70">
    <property type="match status" value="1"/>
</dbReference>
<dbReference type="RefSeq" id="WP_386800865.1">
    <property type="nucleotide sequence ID" value="NZ_JBHTMU010000001.1"/>
</dbReference>
<gene>
    <name evidence="3" type="ORF">ACFQ4E_00040</name>
</gene>
<organism evidence="3 4">
    <name type="scientific">Litorisediminicola beolgyonensis</name>
    <dbReference type="NCBI Taxonomy" id="1173614"/>
    <lineage>
        <taxon>Bacteria</taxon>
        <taxon>Pseudomonadati</taxon>
        <taxon>Pseudomonadota</taxon>
        <taxon>Alphaproteobacteria</taxon>
        <taxon>Rhodobacterales</taxon>
        <taxon>Paracoccaceae</taxon>
        <taxon>Litorisediminicola</taxon>
    </lineage>
</organism>
<evidence type="ECO:0000259" key="2">
    <source>
        <dbReference type="Pfam" id="PF07940"/>
    </source>
</evidence>
<dbReference type="InterPro" id="IPR008929">
    <property type="entry name" value="Chondroitin_lyas"/>
</dbReference>
<comment type="caution">
    <text evidence="3">The sequence shown here is derived from an EMBL/GenBank/DDBJ whole genome shotgun (WGS) entry which is preliminary data.</text>
</comment>
<dbReference type="EMBL" id="JBHTMU010000001">
    <property type="protein sequence ID" value="MFD1340803.1"/>
    <property type="molecule type" value="Genomic_DNA"/>
</dbReference>
<dbReference type="Proteomes" id="UP001597135">
    <property type="component" value="Unassembled WGS sequence"/>
</dbReference>
<proteinExistence type="predicted"/>
<accession>A0ABW3ZDJ8</accession>
<name>A0ABW3ZDJ8_9RHOB</name>
<feature type="domain" description="Heparinase II/III-like C-terminal" evidence="2">
    <location>
        <begin position="299"/>
        <end position="559"/>
    </location>
</feature>
<comment type="subcellular location">
    <subcellularLocation>
        <location evidence="1">Cell envelope</location>
    </subcellularLocation>
</comment>
<dbReference type="Gene3D" id="1.50.10.100">
    <property type="entry name" value="Chondroitin AC/alginate lyase"/>
    <property type="match status" value="1"/>
</dbReference>